<comment type="similarity">
    <text evidence="1">Belongs to the SAPS family.</text>
</comment>
<dbReference type="GeneID" id="28731404"/>
<feature type="region of interest" description="Disordered" evidence="3">
    <location>
        <begin position="420"/>
        <end position="697"/>
    </location>
</feature>
<accession>A0A0N1HAD0</accession>
<feature type="compositionally biased region" description="Polar residues" evidence="3">
    <location>
        <begin position="40"/>
        <end position="61"/>
    </location>
</feature>
<dbReference type="InterPro" id="IPR007587">
    <property type="entry name" value="SAPS"/>
</dbReference>
<evidence type="ECO:0000313" key="5">
    <source>
        <dbReference type="Proteomes" id="UP000038010"/>
    </source>
</evidence>
<dbReference type="AlphaFoldDB" id="A0A0N1HAD0"/>
<keyword evidence="5" id="KW-1185">Reference proteome</keyword>
<dbReference type="VEuPathDB" id="FungiDB:AB675_10734"/>
<feature type="compositionally biased region" description="Low complexity" evidence="3">
    <location>
        <begin position="135"/>
        <end position="150"/>
    </location>
</feature>
<dbReference type="GO" id="GO:0005634">
    <property type="term" value="C:nucleus"/>
    <property type="evidence" value="ECO:0007669"/>
    <property type="project" value="TreeGrafter"/>
</dbReference>
<dbReference type="RefSeq" id="XP_018000883.1">
    <property type="nucleotide sequence ID" value="XM_018139524.1"/>
</dbReference>
<evidence type="ECO:0000256" key="2">
    <source>
        <dbReference type="ARBA" id="ARBA00023306"/>
    </source>
</evidence>
<reference evidence="4 5" key="1">
    <citation type="submission" date="2015-06" db="EMBL/GenBank/DDBJ databases">
        <title>Draft genome of the ant-associated black yeast Phialophora attae CBS 131958.</title>
        <authorList>
            <person name="Moreno L.F."/>
            <person name="Stielow B.J."/>
            <person name="de Hoog S."/>
            <person name="Vicente V.A."/>
            <person name="Weiss V.A."/>
            <person name="de Vries M."/>
            <person name="Cruz L.M."/>
            <person name="Souza E.M."/>
        </authorList>
    </citation>
    <scope>NUCLEOTIDE SEQUENCE [LARGE SCALE GENOMIC DNA]</scope>
    <source>
        <strain evidence="4 5">CBS 131958</strain>
    </source>
</reference>
<sequence length="697" mass="75770">MVLLNERGSEEFVKARDEERERLRASGAFIATKQSEDSTVDISATSSRFETGWTPSASTSTDELRVANNSEDDGFEKVAAEEAEPAEPKSLGKRDDLVDEPLSPVRAHHELSADTPASPTQGLSKQVRRLSLEDATVTSTSPQASTASPISPHPEDKPAPLFASKDPNKTPTPSSPEPPPTPPSPLSTKNSNVLTSSQVEGENTQIAEDSTMHGDQSVVSDDKPVVGDYLKIMFVENQVVPTILSFFFRFPWNNFLHNVVYDVVQQVFNGPMDRGYNRSLAFDLFETGRITEQIIEGQRRSDEAQQTKNMRLGYMGHLTLVAEEVVKFGERQPREQLSPMVQDCIYGKDWEEYVTKTLAETRERDNAILGGFRPENGLGPRQAVLNAVNSGGLGASTALQNAGLGGGQALDSVELQNQQLNHTGGGAFSGGSMSGFGSSSDDDDEDMEEGEDEEASRMAAVPEDPNAPVPLIPPPPAPLNIEPSRARRRLADRLARKQEEQQEAAASEFGAENDDPFSSLHDNDEQDGNDPFSLDEEEQDITTFGKRSNSNNPFSNSSTNAHGFSASRGLNSLFSAGSGGKTRGGFDDLDDSSSDSNSDPDGETPPLEARTSLERRPLDIDDDDDEMGEMVAPTEEGPNSSDEEEEMMSAADREKLGNPYGRSPEEEPVSEFDGQEDQDDVIEISMPTSSRRRSRGA</sequence>
<dbReference type="EMBL" id="LFJN01000011">
    <property type="protein sequence ID" value="KPI40920.1"/>
    <property type="molecule type" value="Genomic_DNA"/>
</dbReference>
<dbReference type="OrthoDB" id="295029at2759"/>
<gene>
    <name evidence="4" type="ORF">AB675_10734</name>
</gene>
<dbReference type="Proteomes" id="UP000038010">
    <property type="component" value="Unassembled WGS sequence"/>
</dbReference>
<dbReference type="PANTHER" id="PTHR12634">
    <property type="entry name" value="SIT4 YEAST -ASSOCIATING PROTEIN-RELATED"/>
    <property type="match status" value="1"/>
</dbReference>
<feature type="compositionally biased region" description="Acidic residues" evidence="3">
    <location>
        <begin position="524"/>
        <end position="540"/>
    </location>
</feature>
<feature type="compositionally biased region" description="Basic and acidic residues" evidence="3">
    <location>
        <begin position="75"/>
        <end position="96"/>
    </location>
</feature>
<dbReference type="GO" id="GO:0019888">
    <property type="term" value="F:protein phosphatase regulator activity"/>
    <property type="evidence" value="ECO:0007669"/>
    <property type="project" value="TreeGrafter"/>
</dbReference>
<organism evidence="4 5">
    <name type="scientific">Cyphellophora attinorum</name>
    <dbReference type="NCBI Taxonomy" id="1664694"/>
    <lineage>
        <taxon>Eukaryota</taxon>
        <taxon>Fungi</taxon>
        <taxon>Dikarya</taxon>
        <taxon>Ascomycota</taxon>
        <taxon>Pezizomycotina</taxon>
        <taxon>Eurotiomycetes</taxon>
        <taxon>Chaetothyriomycetidae</taxon>
        <taxon>Chaetothyriales</taxon>
        <taxon>Cyphellophoraceae</taxon>
        <taxon>Cyphellophora</taxon>
    </lineage>
</organism>
<keyword evidence="2" id="KW-0131">Cell cycle</keyword>
<feature type="compositionally biased region" description="Gly residues" evidence="3">
    <location>
        <begin position="423"/>
        <end position="434"/>
    </location>
</feature>
<feature type="compositionally biased region" description="Polar residues" evidence="3">
    <location>
        <begin position="189"/>
        <end position="200"/>
    </location>
</feature>
<feature type="compositionally biased region" description="Pro residues" evidence="3">
    <location>
        <begin position="173"/>
        <end position="185"/>
    </location>
</feature>
<feature type="compositionally biased region" description="Basic and acidic residues" evidence="3">
    <location>
        <begin position="489"/>
        <end position="500"/>
    </location>
</feature>
<proteinExistence type="inferred from homology"/>
<feature type="region of interest" description="Disordered" evidence="3">
    <location>
        <begin position="34"/>
        <end position="200"/>
    </location>
</feature>
<feature type="compositionally biased region" description="Pro residues" evidence="3">
    <location>
        <begin position="465"/>
        <end position="478"/>
    </location>
</feature>
<dbReference type="PANTHER" id="PTHR12634:SF8">
    <property type="entry name" value="FIERY MOUNTAIN, ISOFORM D"/>
    <property type="match status" value="1"/>
</dbReference>
<dbReference type="GO" id="GO:0005829">
    <property type="term" value="C:cytosol"/>
    <property type="evidence" value="ECO:0007669"/>
    <property type="project" value="TreeGrafter"/>
</dbReference>
<evidence type="ECO:0000256" key="1">
    <source>
        <dbReference type="ARBA" id="ARBA00006180"/>
    </source>
</evidence>
<feature type="compositionally biased region" description="Acidic residues" evidence="3">
    <location>
        <begin position="440"/>
        <end position="454"/>
    </location>
</feature>
<feature type="compositionally biased region" description="Polar residues" evidence="3">
    <location>
        <begin position="115"/>
        <end position="124"/>
    </location>
</feature>
<evidence type="ECO:0000256" key="3">
    <source>
        <dbReference type="SAM" id="MobiDB-lite"/>
    </source>
</evidence>
<dbReference type="Pfam" id="PF04499">
    <property type="entry name" value="SAPS"/>
    <property type="match status" value="1"/>
</dbReference>
<name>A0A0N1HAD0_9EURO</name>
<feature type="compositionally biased region" description="Low complexity" evidence="3">
    <location>
        <begin position="548"/>
        <end position="560"/>
    </location>
</feature>
<protein>
    <submittedName>
        <fullName evidence="4">Extragenic suppressor of kinetochore protein 1</fullName>
    </submittedName>
</protein>
<dbReference type="STRING" id="1664694.A0A0N1HAD0"/>
<evidence type="ECO:0000313" key="4">
    <source>
        <dbReference type="EMBL" id="KPI40920.1"/>
    </source>
</evidence>
<dbReference type="GO" id="GO:0019903">
    <property type="term" value="F:protein phosphatase binding"/>
    <property type="evidence" value="ECO:0007669"/>
    <property type="project" value="InterPro"/>
</dbReference>
<comment type="caution">
    <text evidence="4">The sequence shown here is derived from an EMBL/GenBank/DDBJ whole genome shotgun (WGS) entry which is preliminary data.</text>
</comment>
<feature type="compositionally biased region" description="Acidic residues" evidence="3">
    <location>
        <begin position="587"/>
        <end position="602"/>
    </location>
</feature>
<feature type="compositionally biased region" description="Acidic residues" evidence="3">
    <location>
        <begin position="666"/>
        <end position="682"/>
    </location>
</feature>